<keyword evidence="1" id="KW-1133">Transmembrane helix</keyword>
<proteinExistence type="predicted"/>
<evidence type="ECO:0000256" key="1">
    <source>
        <dbReference type="SAM" id="Phobius"/>
    </source>
</evidence>
<dbReference type="Proteomes" id="UP001174932">
    <property type="component" value="Unassembled WGS sequence"/>
</dbReference>
<dbReference type="EMBL" id="JAUOZU010000013">
    <property type="protein sequence ID" value="MDO6965792.1"/>
    <property type="molecule type" value="Genomic_DNA"/>
</dbReference>
<keyword evidence="1" id="KW-0472">Membrane</keyword>
<organism evidence="2 3">
    <name type="scientific">Rhizobium alvei</name>
    <dbReference type="NCBI Taxonomy" id="1132659"/>
    <lineage>
        <taxon>Bacteria</taxon>
        <taxon>Pseudomonadati</taxon>
        <taxon>Pseudomonadota</taxon>
        <taxon>Alphaproteobacteria</taxon>
        <taxon>Hyphomicrobiales</taxon>
        <taxon>Rhizobiaceae</taxon>
        <taxon>Rhizobium/Agrobacterium group</taxon>
        <taxon>Rhizobium</taxon>
    </lineage>
</organism>
<comment type="caution">
    <text evidence="2">The sequence shown here is derived from an EMBL/GenBank/DDBJ whole genome shotgun (WGS) entry which is preliminary data.</text>
</comment>
<sequence length="291" mass="33194">MSKEVASNTAKRFDRSWIIAWSLVALWFLIVFALVIPQLRHCDSLTYPGFLERFLACRTPMDLGDFLAGAFAPPAFVFLIFTVFIQSKELKLQREELRLTRTEASESRLALQDQALQITAQTGLLQLAEQERKSAELIRRFDAFVLRLAGRLKTSREVFRHRDRYGQTRDIGNLVDLAGKFADQSLVQHLGLAVSRTYTTNGIEFPSELSPYESHDPYGFKRVYQALEELIALYDELPPEGKIRADAYDLVPLFYAMQAMAINLDNIDMGVEFGSPPQGWKFDSQGKTIRE</sequence>
<name>A0ABT8YQ98_9HYPH</name>
<reference evidence="2" key="1">
    <citation type="journal article" date="2015" name="Int. J. Syst. Evol. Microbiol.">
        <title>Rhizobium alvei sp. nov., isolated from a freshwater river.</title>
        <authorList>
            <person name="Sheu S.Y."/>
            <person name="Huang H.W."/>
            <person name="Young C.C."/>
            <person name="Chen W.M."/>
        </authorList>
    </citation>
    <scope>NUCLEOTIDE SEQUENCE</scope>
    <source>
        <strain evidence="2">TNR-22</strain>
    </source>
</reference>
<keyword evidence="1" id="KW-0812">Transmembrane</keyword>
<protein>
    <submittedName>
        <fullName evidence="2">Uncharacterized protein</fullName>
    </submittedName>
</protein>
<gene>
    <name evidence="2" type="ORF">Q4481_17660</name>
</gene>
<dbReference type="RefSeq" id="WP_304377722.1">
    <property type="nucleotide sequence ID" value="NZ_JAUOZU010000013.1"/>
</dbReference>
<reference evidence="2" key="2">
    <citation type="submission" date="2023-07" db="EMBL/GenBank/DDBJ databases">
        <authorList>
            <person name="Shen H."/>
        </authorList>
    </citation>
    <scope>NUCLEOTIDE SEQUENCE</scope>
    <source>
        <strain evidence="2">TNR-22</strain>
    </source>
</reference>
<evidence type="ECO:0000313" key="3">
    <source>
        <dbReference type="Proteomes" id="UP001174932"/>
    </source>
</evidence>
<evidence type="ECO:0000313" key="2">
    <source>
        <dbReference type="EMBL" id="MDO6965792.1"/>
    </source>
</evidence>
<accession>A0ABT8YQ98</accession>
<feature type="transmembrane region" description="Helical" evidence="1">
    <location>
        <begin position="66"/>
        <end position="85"/>
    </location>
</feature>
<keyword evidence="3" id="KW-1185">Reference proteome</keyword>